<accession>A0ACC1R8Z7</accession>
<organism evidence="1 2">
    <name type="scientific">Lecanicillium saksenae</name>
    <dbReference type="NCBI Taxonomy" id="468837"/>
    <lineage>
        <taxon>Eukaryota</taxon>
        <taxon>Fungi</taxon>
        <taxon>Dikarya</taxon>
        <taxon>Ascomycota</taxon>
        <taxon>Pezizomycotina</taxon>
        <taxon>Sordariomycetes</taxon>
        <taxon>Hypocreomycetidae</taxon>
        <taxon>Hypocreales</taxon>
        <taxon>Cordycipitaceae</taxon>
        <taxon>Lecanicillium</taxon>
    </lineage>
</organism>
<evidence type="ECO:0000313" key="2">
    <source>
        <dbReference type="Proteomes" id="UP001148737"/>
    </source>
</evidence>
<gene>
    <name evidence="1" type="ORF">NLG97_g798</name>
</gene>
<comment type="caution">
    <text evidence="1">The sequence shown here is derived from an EMBL/GenBank/DDBJ whole genome shotgun (WGS) entry which is preliminary data.</text>
</comment>
<evidence type="ECO:0000313" key="1">
    <source>
        <dbReference type="EMBL" id="KAJ3498849.1"/>
    </source>
</evidence>
<sequence>MLFHDMTHHERSRPVGLSENRPETTPLTMLADDGQRGPASEPDDTILPTVTPTGCHIWLLPSSLTMATFLVLLDTSVLANAIPSITSQFRHLEDIAWYGTAYQISSAVIQPLVGKLYSHFSSKLIFAAFFACFEIGSLVCALAASSRMLIIGRAISGMGSAGVFAGALIIIGVSPRHWPLTACEPEVTGVCIGCTASLRQPITISRMLTGRSTVAQLGSLTGPIVGGVMTEKLSWRWCFYINIALGAVVMLGVAICARSTTTLENDPAPCRKRWAMLYKSFDTVGFCLMAMAATTLVVGLQFGGSVYAWNSIPVIALLCCAASFSVLFAGCVWYFGDCALIPTTLVKNRIVVVACYMSMAINATSSLVSYWMPLYFQAVLGKGPLSSAISTLPTVLSCFAVGIATGHAIGKVGYYFPFAVCGGALAAVAASLLGTLDQRSSTAQWVIYQLLLGTSRGLAQQIGYTAIRAAAPPVLFPVAISTMIFSQNLGGALFLSLANVSFSATFRAAVARAAPRADADAVLNAGAIYWHGTSSEIDGIRSSFSASLHHVFFLVAGVAGTFFLLSFCCGWVNIKDKKSVSEEGLSLVKSGRPSGPAVAGPGAFG</sequence>
<protein>
    <submittedName>
        <fullName evidence="1">Uncharacterized protein</fullName>
    </submittedName>
</protein>
<dbReference type="EMBL" id="JANAKD010000031">
    <property type="protein sequence ID" value="KAJ3498849.1"/>
    <property type="molecule type" value="Genomic_DNA"/>
</dbReference>
<name>A0ACC1R8Z7_9HYPO</name>
<dbReference type="Proteomes" id="UP001148737">
    <property type="component" value="Unassembled WGS sequence"/>
</dbReference>
<proteinExistence type="predicted"/>
<keyword evidence="2" id="KW-1185">Reference proteome</keyword>
<reference evidence="1" key="1">
    <citation type="submission" date="2022-07" db="EMBL/GenBank/DDBJ databases">
        <title>Genome Sequence of Lecanicillium saksenae.</title>
        <authorList>
            <person name="Buettner E."/>
        </authorList>
    </citation>
    <scope>NUCLEOTIDE SEQUENCE</scope>
    <source>
        <strain evidence="1">VT-O1</strain>
    </source>
</reference>